<protein>
    <submittedName>
        <fullName evidence="2">Coiled coil protein</fullName>
    </submittedName>
</protein>
<reference evidence="2 3" key="1">
    <citation type="submission" date="2015-11" db="EMBL/GenBank/DDBJ databases">
        <title>Genomic analysis of 38 Legionella species identifies large and diverse effector repertoires.</title>
        <authorList>
            <person name="Burstein D."/>
            <person name="Amaro F."/>
            <person name="Zusman T."/>
            <person name="Lifshitz Z."/>
            <person name="Cohen O."/>
            <person name="Gilbert J.A."/>
            <person name="Pupko T."/>
            <person name="Shuman H.A."/>
            <person name="Segal G."/>
        </authorList>
    </citation>
    <scope>NUCLEOTIDE SEQUENCE [LARGE SCALE GENOMIC DNA]</scope>
    <source>
        <strain evidence="2 3">ATCC 43878</strain>
    </source>
</reference>
<gene>
    <name evidence="2" type="ORF">Lbru_1907</name>
</gene>
<dbReference type="AlphaFoldDB" id="A0A0W0SE06"/>
<keyword evidence="3" id="KW-1185">Reference proteome</keyword>
<dbReference type="STRING" id="29422.Lbru_1907"/>
<feature type="transmembrane region" description="Helical" evidence="1">
    <location>
        <begin position="27"/>
        <end position="53"/>
    </location>
</feature>
<dbReference type="EMBL" id="LNXV01000029">
    <property type="protein sequence ID" value="KTC81387.1"/>
    <property type="molecule type" value="Genomic_DNA"/>
</dbReference>
<keyword evidence="1" id="KW-0472">Membrane</keyword>
<dbReference type="Proteomes" id="UP000054742">
    <property type="component" value="Unassembled WGS sequence"/>
</dbReference>
<feature type="transmembrane region" description="Helical" evidence="1">
    <location>
        <begin position="65"/>
        <end position="92"/>
    </location>
</feature>
<evidence type="ECO:0000256" key="1">
    <source>
        <dbReference type="SAM" id="Phobius"/>
    </source>
</evidence>
<dbReference type="OrthoDB" id="5654306at2"/>
<sequence>MLRTLNKLSGFLLGIILYPLKSLFVNFLLAMGIVFIAGLVLTIIPALVGSLFYDKTEENKLPIAILSAVLTNLGLLIIVPPATVAVLIALAVESIKDIFSSARLGATEGYNEGLFYHVFKQALIAYLPFSRTLQRGINALNRNRTLNEEGLNNLRTDDIDFSQFGEDVPRSGSKVPDLFGPKEKNAVVFTPLTPVELQSLKGIVALQATLDRYTDLLERLTTLEQAMSAPRSEEGCLDYELVQDELTYTEMKTPCLIVKFYEYKPQPNELSPPKWKVVPGTTKITDFDKNLTPWLTLHNNAHPLFRDEVDNPADFNGCKTKYHVFPYKELKDSHELRELTATIRKELSVLDPRNIPSAPVVISEIRATLGQTFFGDTVAPVDTQPDANQHASPTFP</sequence>
<organism evidence="2 3">
    <name type="scientific">Legionella brunensis</name>
    <dbReference type="NCBI Taxonomy" id="29422"/>
    <lineage>
        <taxon>Bacteria</taxon>
        <taxon>Pseudomonadati</taxon>
        <taxon>Pseudomonadota</taxon>
        <taxon>Gammaproteobacteria</taxon>
        <taxon>Legionellales</taxon>
        <taxon>Legionellaceae</taxon>
        <taxon>Legionella</taxon>
    </lineage>
</organism>
<dbReference type="RefSeq" id="WP_058441908.1">
    <property type="nucleotide sequence ID" value="NZ_CAAAHU010000002.1"/>
</dbReference>
<keyword evidence="1" id="KW-1133">Transmembrane helix</keyword>
<name>A0A0W0SE06_9GAMM</name>
<accession>A0A0W0SE06</accession>
<evidence type="ECO:0000313" key="3">
    <source>
        <dbReference type="Proteomes" id="UP000054742"/>
    </source>
</evidence>
<comment type="caution">
    <text evidence="2">The sequence shown here is derived from an EMBL/GenBank/DDBJ whole genome shotgun (WGS) entry which is preliminary data.</text>
</comment>
<proteinExistence type="predicted"/>
<evidence type="ECO:0000313" key="2">
    <source>
        <dbReference type="EMBL" id="KTC81387.1"/>
    </source>
</evidence>
<dbReference type="PATRIC" id="fig|29422.6.peg.2035"/>
<keyword evidence="1" id="KW-0812">Transmembrane</keyword>